<protein>
    <submittedName>
        <fullName evidence="1">Uncharacterized protein</fullName>
    </submittedName>
</protein>
<sequence>MYYSNILLHLLFSCATKGKLLTMEKVLFGGNNDIQVPMATRLIGTFSTGTDEIILDGNKQERIVQFNYEGKQVLKQYTLKHLYAPYTKIIEVSDNAYWYTGKEPKQNPSIKDIVRFDVYDKGWIIEDIKDVEVDTYSIISNSQELIVVIEGTELLIK</sequence>
<dbReference type="EMBL" id="BK016182">
    <property type="protein sequence ID" value="DAG00652.1"/>
    <property type="molecule type" value="Genomic_DNA"/>
</dbReference>
<name>A0A8S5V1U2_9CAUD</name>
<evidence type="ECO:0000313" key="1">
    <source>
        <dbReference type="EMBL" id="DAG00652.1"/>
    </source>
</evidence>
<accession>A0A8S5V1U2</accession>
<reference evidence="1" key="1">
    <citation type="journal article" date="2021" name="Proc. Natl. Acad. Sci. U.S.A.">
        <title>A Catalog of Tens of Thousands of Viruses from Human Metagenomes Reveals Hidden Associations with Chronic Diseases.</title>
        <authorList>
            <person name="Tisza M.J."/>
            <person name="Buck C.B."/>
        </authorList>
    </citation>
    <scope>NUCLEOTIDE SEQUENCE</scope>
    <source>
        <strain evidence="1">CtJ2i1</strain>
    </source>
</reference>
<organism evidence="1">
    <name type="scientific">Myoviridae sp. ctJ2i1</name>
    <dbReference type="NCBI Taxonomy" id="2825079"/>
    <lineage>
        <taxon>Viruses</taxon>
        <taxon>Duplodnaviria</taxon>
        <taxon>Heunggongvirae</taxon>
        <taxon>Uroviricota</taxon>
        <taxon>Caudoviricetes</taxon>
    </lineage>
</organism>
<proteinExistence type="predicted"/>